<dbReference type="Pfam" id="PF00497">
    <property type="entry name" value="SBP_bac_3"/>
    <property type="match status" value="1"/>
</dbReference>
<protein>
    <submittedName>
        <fullName evidence="3">Polar amino acid transport system substrate-binding protein</fullName>
    </submittedName>
</protein>
<keyword evidence="1" id="KW-0732">Signal</keyword>
<reference evidence="3 4" key="1">
    <citation type="submission" date="2020-08" db="EMBL/GenBank/DDBJ databases">
        <title>Sequencing the genomes of 1000 actinobacteria strains.</title>
        <authorList>
            <person name="Klenk H.-P."/>
        </authorList>
    </citation>
    <scope>NUCLEOTIDE SEQUENCE [LARGE SCALE GENOMIC DNA]</scope>
    <source>
        <strain evidence="3 4">DSM 105369</strain>
    </source>
</reference>
<organism evidence="3 4">
    <name type="scientific">Flexivirga oryzae</name>
    <dbReference type="NCBI Taxonomy" id="1794944"/>
    <lineage>
        <taxon>Bacteria</taxon>
        <taxon>Bacillati</taxon>
        <taxon>Actinomycetota</taxon>
        <taxon>Actinomycetes</taxon>
        <taxon>Micrococcales</taxon>
        <taxon>Dermacoccaceae</taxon>
        <taxon>Flexivirga</taxon>
    </lineage>
</organism>
<evidence type="ECO:0000313" key="4">
    <source>
        <dbReference type="Proteomes" id="UP000559182"/>
    </source>
</evidence>
<proteinExistence type="predicted"/>
<dbReference type="Gene3D" id="3.40.190.10">
    <property type="entry name" value="Periplasmic binding protein-like II"/>
    <property type="match status" value="2"/>
</dbReference>
<comment type="caution">
    <text evidence="3">The sequence shown here is derived from an EMBL/GenBank/DDBJ whole genome shotgun (WGS) entry which is preliminary data.</text>
</comment>
<dbReference type="CDD" id="cd01004">
    <property type="entry name" value="PBP2_MidA_like"/>
    <property type="match status" value="1"/>
</dbReference>
<feature type="domain" description="Solute-binding protein family 3/N-terminal" evidence="2">
    <location>
        <begin position="80"/>
        <end position="306"/>
    </location>
</feature>
<evidence type="ECO:0000256" key="1">
    <source>
        <dbReference type="ARBA" id="ARBA00022729"/>
    </source>
</evidence>
<dbReference type="RefSeq" id="WP_246336121.1">
    <property type="nucleotide sequence ID" value="NZ_JACHVQ010000001.1"/>
</dbReference>
<name>A0A839MXF1_9MICO</name>
<keyword evidence="4" id="KW-1185">Reference proteome</keyword>
<dbReference type="Proteomes" id="UP000559182">
    <property type="component" value="Unassembled WGS sequence"/>
</dbReference>
<dbReference type="InterPro" id="IPR001638">
    <property type="entry name" value="Solute-binding_3/MltF_N"/>
</dbReference>
<dbReference type="PANTHER" id="PTHR35936:SF17">
    <property type="entry name" value="ARGININE-BINDING EXTRACELLULAR PROTEIN ARTP"/>
    <property type="match status" value="1"/>
</dbReference>
<evidence type="ECO:0000259" key="2">
    <source>
        <dbReference type="SMART" id="SM00062"/>
    </source>
</evidence>
<dbReference type="PANTHER" id="PTHR35936">
    <property type="entry name" value="MEMBRANE-BOUND LYTIC MUREIN TRANSGLYCOSYLASE F"/>
    <property type="match status" value="1"/>
</dbReference>
<dbReference type="EMBL" id="JACHVQ010000001">
    <property type="protein sequence ID" value="MBB2890130.1"/>
    <property type="molecule type" value="Genomic_DNA"/>
</dbReference>
<evidence type="ECO:0000313" key="3">
    <source>
        <dbReference type="EMBL" id="MBB2890130.1"/>
    </source>
</evidence>
<accession>A0A839MXF1</accession>
<gene>
    <name evidence="3" type="ORF">FHU39_000114</name>
</gene>
<dbReference type="AlphaFoldDB" id="A0A839MXF1"/>
<dbReference type="SUPFAM" id="SSF53850">
    <property type="entry name" value="Periplasmic binding protein-like II"/>
    <property type="match status" value="1"/>
</dbReference>
<sequence length="321" mass="33240">MSRRLGNRSGASIRARSSRYSATRRGWPMVLAGGLVASLLAGCGATSLGLGTSEQQSATTGCSSGGVQSALPSTVQPGSTITVASDASYEPNEFLAPDGQTIIGMDIDLLRGALQCLGLKVKFQNAKFDNILPGIVGGKYDMGASSFTITAARLRQVTMVSYFSAGTQWITQKGNPKKFNPTKPCGHSVGVQTGTTQADEIAAINKGVCKSDHVKPVVEDLQSKVTTDLLAGKVDAMAADSPVALYAVKKTGDKLQAVGDITGSAPYGIVLPKSQDKFGVAIAKAFAAMATNGSYQKILAKWGQQSGAVEMFAANPAVPND</sequence>
<dbReference type="SMART" id="SM00062">
    <property type="entry name" value="PBPb"/>
    <property type="match status" value="1"/>
</dbReference>